<dbReference type="SUPFAM" id="SSF48498">
    <property type="entry name" value="Tetracyclin repressor-like, C-terminal domain"/>
    <property type="match status" value="1"/>
</dbReference>
<accession>A0A1X0B7H1</accession>
<keyword evidence="2 4" id="KW-0238">DNA-binding</keyword>
<dbReference type="GO" id="GO:0003677">
    <property type="term" value="F:DNA binding"/>
    <property type="evidence" value="ECO:0007669"/>
    <property type="project" value="UniProtKB-UniRule"/>
</dbReference>
<comment type="caution">
    <text evidence="6">The sequence shown here is derived from an EMBL/GenBank/DDBJ whole genome shotgun (WGS) entry which is preliminary data.</text>
</comment>
<dbReference type="Proteomes" id="UP000192448">
    <property type="component" value="Unassembled WGS sequence"/>
</dbReference>
<evidence type="ECO:0000256" key="1">
    <source>
        <dbReference type="ARBA" id="ARBA00023015"/>
    </source>
</evidence>
<gene>
    <name evidence="6" type="ORF">BST13_06080</name>
</gene>
<dbReference type="SUPFAM" id="SSF46689">
    <property type="entry name" value="Homeodomain-like"/>
    <property type="match status" value="1"/>
</dbReference>
<evidence type="ECO:0000313" key="7">
    <source>
        <dbReference type="Proteomes" id="UP000192448"/>
    </source>
</evidence>
<evidence type="ECO:0000313" key="6">
    <source>
        <dbReference type="EMBL" id="ORA38159.1"/>
    </source>
</evidence>
<dbReference type="OrthoDB" id="9805134at2"/>
<keyword evidence="7" id="KW-1185">Reference proteome</keyword>
<dbReference type="Gene3D" id="1.10.10.60">
    <property type="entry name" value="Homeodomain-like"/>
    <property type="match status" value="1"/>
</dbReference>
<dbReference type="AlphaFoldDB" id="A0A1X0B7H1"/>
<dbReference type="EMBL" id="MVHF01000004">
    <property type="protein sequence ID" value="ORA38159.1"/>
    <property type="molecule type" value="Genomic_DNA"/>
</dbReference>
<feature type="DNA-binding region" description="H-T-H motif" evidence="4">
    <location>
        <begin position="33"/>
        <end position="52"/>
    </location>
</feature>
<proteinExistence type="predicted"/>
<dbReference type="PROSITE" id="PS50977">
    <property type="entry name" value="HTH_TETR_2"/>
    <property type="match status" value="1"/>
</dbReference>
<evidence type="ECO:0000256" key="3">
    <source>
        <dbReference type="ARBA" id="ARBA00023163"/>
    </source>
</evidence>
<dbReference type="PANTHER" id="PTHR47506:SF1">
    <property type="entry name" value="HTH-TYPE TRANSCRIPTIONAL REGULATOR YJDC"/>
    <property type="match status" value="1"/>
</dbReference>
<feature type="domain" description="HTH tetR-type" evidence="5">
    <location>
        <begin position="10"/>
        <end position="70"/>
    </location>
</feature>
<organism evidence="6 7">
    <name type="scientific">Mycobacterium aquaticum</name>
    <dbReference type="NCBI Taxonomy" id="1927124"/>
    <lineage>
        <taxon>Bacteria</taxon>
        <taxon>Bacillati</taxon>
        <taxon>Actinomycetota</taxon>
        <taxon>Actinomycetes</taxon>
        <taxon>Mycobacteriales</taxon>
        <taxon>Mycobacteriaceae</taxon>
        <taxon>Mycobacterium</taxon>
    </lineage>
</organism>
<evidence type="ECO:0000256" key="2">
    <source>
        <dbReference type="ARBA" id="ARBA00023125"/>
    </source>
</evidence>
<name>A0A1X0B7H1_9MYCO</name>
<keyword evidence="1" id="KW-0805">Transcription regulation</keyword>
<protein>
    <submittedName>
        <fullName evidence="6">TetR family transcriptional regulator</fullName>
    </submittedName>
</protein>
<evidence type="ECO:0000259" key="5">
    <source>
        <dbReference type="PROSITE" id="PS50977"/>
    </source>
</evidence>
<dbReference type="InterPro" id="IPR001647">
    <property type="entry name" value="HTH_TetR"/>
</dbReference>
<reference evidence="6 7" key="1">
    <citation type="submission" date="2017-02" db="EMBL/GenBank/DDBJ databases">
        <title>The new phylogeny of genus Mycobacterium.</title>
        <authorList>
            <person name="Tortoli E."/>
            <person name="Trovato A."/>
            <person name="Cirillo D.M."/>
        </authorList>
    </citation>
    <scope>NUCLEOTIDE SEQUENCE [LARGE SCALE GENOMIC DNA]</scope>
    <source>
        <strain evidence="6 7">RW6</strain>
    </source>
</reference>
<dbReference type="Pfam" id="PF00440">
    <property type="entry name" value="TetR_N"/>
    <property type="match status" value="1"/>
</dbReference>
<dbReference type="STRING" id="1927124.BST13_06080"/>
<keyword evidence="3" id="KW-0804">Transcription</keyword>
<evidence type="ECO:0000256" key="4">
    <source>
        <dbReference type="PROSITE-ProRule" id="PRU00335"/>
    </source>
</evidence>
<dbReference type="Gene3D" id="1.10.357.10">
    <property type="entry name" value="Tetracycline Repressor, domain 2"/>
    <property type="match status" value="1"/>
</dbReference>
<dbReference type="InterPro" id="IPR036271">
    <property type="entry name" value="Tet_transcr_reg_TetR-rel_C_sf"/>
</dbReference>
<dbReference type="PANTHER" id="PTHR47506">
    <property type="entry name" value="TRANSCRIPTIONAL REGULATORY PROTEIN"/>
    <property type="match status" value="1"/>
</dbReference>
<dbReference type="RefSeq" id="WP_083161687.1">
    <property type="nucleotide sequence ID" value="NZ_MVHF01000004.1"/>
</dbReference>
<sequence>MATTRGRPRSFDRDMLLDKAIRMFWTNGYEATSVRDLTCELGIAAPSLYNTFGGKQQLFAEAVEVYDRVYGGFIDAALAEEPTARTAAARIFTEAPARYTRRGLPTGCLIVSGDAGTADPVVQRSMRSIREHKVAQFADKVRADIDAGRIAADANPEALGRYVMAVLSGIAQQARDGVSRAKLDQLAAVAVDLTVTSLAPER</sequence>
<dbReference type="InterPro" id="IPR009057">
    <property type="entry name" value="Homeodomain-like_sf"/>
</dbReference>